<dbReference type="STRING" id="290512.Paes_0819"/>
<dbReference type="Proteomes" id="UP000002725">
    <property type="component" value="Chromosome"/>
</dbReference>
<dbReference type="HOGENOM" id="CLU_3237987_0_0_10"/>
<dbReference type="AlphaFoldDB" id="B4S728"/>
<gene>
    <name evidence="1" type="ordered locus">Paes_0819</name>
</gene>
<organism evidence="1 2">
    <name type="scientific">Prosthecochloris aestuarii (strain DSM 271 / SK 413)</name>
    <dbReference type="NCBI Taxonomy" id="290512"/>
    <lineage>
        <taxon>Bacteria</taxon>
        <taxon>Pseudomonadati</taxon>
        <taxon>Chlorobiota</taxon>
        <taxon>Chlorobiia</taxon>
        <taxon>Chlorobiales</taxon>
        <taxon>Chlorobiaceae</taxon>
        <taxon>Prosthecochloris</taxon>
    </lineage>
</organism>
<proteinExistence type="predicted"/>
<name>B4S728_PROA2</name>
<keyword evidence="2" id="KW-1185">Reference proteome</keyword>
<reference evidence="1" key="1">
    <citation type="submission" date="2008-06" db="EMBL/GenBank/DDBJ databases">
        <title>Complete sequence of chromosome of Prosthecochloris aestuarii DSM 271.</title>
        <authorList>
            <consortium name="US DOE Joint Genome Institute"/>
            <person name="Lucas S."/>
            <person name="Copeland A."/>
            <person name="Lapidus A."/>
            <person name="Glavina del Rio T."/>
            <person name="Dalin E."/>
            <person name="Tice H."/>
            <person name="Bruce D."/>
            <person name="Goodwin L."/>
            <person name="Pitluck S."/>
            <person name="Schmutz J."/>
            <person name="Larimer F."/>
            <person name="Land M."/>
            <person name="Hauser L."/>
            <person name="Kyrpides N."/>
            <person name="Anderson I."/>
            <person name="Liu Z."/>
            <person name="Li T."/>
            <person name="Zhao F."/>
            <person name="Overmann J."/>
            <person name="Bryant D.A."/>
            <person name="Richardson P."/>
        </authorList>
    </citation>
    <scope>NUCLEOTIDE SEQUENCE [LARGE SCALE GENOMIC DNA]</scope>
    <source>
        <strain evidence="1">DSM 271</strain>
    </source>
</reference>
<evidence type="ECO:0000313" key="1">
    <source>
        <dbReference type="EMBL" id="ACF45865.1"/>
    </source>
</evidence>
<dbReference type="KEGG" id="paa:Paes_0819"/>
<dbReference type="EMBL" id="CP001108">
    <property type="protein sequence ID" value="ACF45865.1"/>
    <property type="molecule type" value="Genomic_DNA"/>
</dbReference>
<protein>
    <submittedName>
        <fullName evidence="1">Uncharacterized protein</fullName>
    </submittedName>
</protein>
<evidence type="ECO:0000313" key="2">
    <source>
        <dbReference type="Proteomes" id="UP000002725"/>
    </source>
</evidence>
<accession>B4S728</accession>
<sequence>MHCVAEEFTVRYLLFVTSEEEITPSRNPSSPHNLPPLTIHLFM</sequence>